<sequence length="144" mass="16133">MARRRSSSVLSASTAWRPGAPCGVRVLPGCSCAFHHDCVHRWHTISPRCLWIWPPLTIATDSSDLLVYILVNSDELMNQGFQWESLLPNDTFLIVASSDGAFEKMTMHDVCDLMLYVKLGVKQELGSFAVTQQNLADYVVDLFL</sequence>
<dbReference type="EnsemblPlants" id="OGLUM10G14390.2">
    <property type="protein sequence ID" value="OGLUM10G14390.2"/>
    <property type="gene ID" value="OGLUM10G14390"/>
</dbReference>
<reference evidence="1" key="2">
    <citation type="submission" date="2018-05" db="EMBL/GenBank/DDBJ databases">
        <title>OgluRS3 (Oryza glumaepatula Reference Sequence Version 3).</title>
        <authorList>
            <person name="Zhang J."/>
            <person name="Kudrna D."/>
            <person name="Lee S."/>
            <person name="Talag J."/>
            <person name="Welchert J."/>
            <person name="Wing R.A."/>
        </authorList>
    </citation>
    <scope>NUCLEOTIDE SEQUENCE [LARGE SCALE GENOMIC DNA]</scope>
</reference>
<dbReference type="AlphaFoldDB" id="A0A0E0BC81"/>
<dbReference type="HOGENOM" id="CLU_1799461_0_0_1"/>
<protein>
    <submittedName>
        <fullName evidence="1">Uncharacterized protein</fullName>
    </submittedName>
</protein>
<proteinExistence type="predicted"/>
<evidence type="ECO:0000313" key="2">
    <source>
        <dbReference type="Proteomes" id="UP000026961"/>
    </source>
</evidence>
<dbReference type="STRING" id="40148.A0A0E0BC81"/>
<name>A0A0E0BC81_9ORYZ</name>
<organism evidence="1">
    <name type="scientific">Oryza glumipatula</name>
    <dbReference type="NCBI Taxonomy" id="40148"/>
    <lineage>
        <taxon>Eukaryota</taxon>
        <taxon>Viridiplantae</taxon>
        <taxon>Streptophyta</taxon>
        <taxon>Embryophyta</taxon>
        <taxon>Tracheophyta</taxon>
        <taxon>Spermatophyta</taxon>
        <taxon>Magnoliopsida</taxon>
        <taxon>Liliopsida</taxon>
        <taxon>Poales</taxon>
        <taxon>Poaceae</taxon>
        <taxon>BOP clade</taxon>
        <taxon>Oryzoideae</taxon>
        <taxon>Oryzeae</taxon>
        <taxon>Oryzinae</taxon>
        <taxon>Oryza</taxon>
    </lineage>
</organism>
<dbReference type="Gramene" id="OGLUM10G14390.2">
    <property type="protein sequence ID" value="OGLUM10G14390.2"/>
    <property type="gene ID" value="OGLUM10G14390"/>
</dbReference>
<accession>A0A0E0BC81</accession>
<evidence type="ECO:0000313" key="1">
    <source>
        <dbReference type="EnsemblPlants" id="OGLUM10G14390.2"/>
    </source>
</evidence>
<keyword evidence="2" id="KW-1185">Reference proteome</keyword>
<dbReference type="Proteomes" id="UP000026961">
    <property type="component" value="Chromosome 10"/>
</dbReference>
<reference evidence="1" key="1">
    <citation type="submission" date="2015-04" db="UniProtKB">
        <authorList>
            <consortium name="EnsemblPlants"/>
        </authorList>
    </citation>
    <scope>IDENTIFICATION</scope>
</reference>